<dbReference type="SUPFAM" id="SSF53850">
    <property type="entry name" value="Periplasmic binding protein-like II"/>
    <property type="match status" value="2"/>
</dbReference>
<proteinExistence type="inferred from homology"/>
<protein>
    <submittedName>
        <fullName evidence="11">Substrate-binding domain-containing protein</fullName>
    </submittedName>
</protein>
<feature type="domain" description="PBP" evidence="10">
    <location>
        <begin position="185"/>
        <end position="303"/>
    </location>
</feature>
<comment type="function">
    <text evidence="1">Part of the ABC transporter complex PstSACB involved in phosphate import.</text>
</comment>
<keyword evidence="6 9" id="KW-0732">Signal</keyword>
<evidence type="ECO:0000256" key="8">
    <source>
        <dbReference type="ARBA" id="ARBA00023288"/>
    </source>
</evidence>
<keyword evidence="7" id="KW-0564">Palmitate</keyword>
<feature type="signal peptide" evidence="9">
    <location>
        <begin position="1"/>
        <end position="21"/>
    </location>
</feature>
<evidence type="ECO:0000256" key="1">
    <source>
        <dbReference type="ARBA" id="ARBA00002841"/>
    </source>
</evidence>
<evidence type="ECO:0000313" key="11">
    <source>
        <dbReference type="EMBL" id="MDM8156667.1"/>
    </source>
</evidence>
<comment type="subcellular location">
    <subcellularLocation>
        <location evidence="2">Cell membrane</location>
        <topology evidence="2">Lipid-anchor</topology>
    </subcellularLocation>
</comment>
<evidence type="ECO:0000256" key="7">
    <source>
        <dbReference type="ARBA" id="ARBA00023139"/>
    </source>
</evidence>
<keyword evidence="12" id="KW-1185">Reference proteome</keyword>
<keyword evidence="5" id="KW-0813">Transport</keyword>
<evidence type="ECO:0000313" key="12">
    <source>
        <dbReference type="Proteomes" id="UP001529340"/>
    </source>
</evidence>
<evidence type="ECO:0000256" key="5">
    <source>
        <dbReference type="ARBA" id="ARBA00022592"/>
    </source>
</evidence>
<dbReference type="PANTHER" id="PTHR30570:SF1">
    <property type="entry name" value="PHOSPHATE-BINDING PROTEIN PSTS"/>
    <property type="match status" value="1"/>
</dbReference>
<keyword evidence="8" id="KW-0449">Lipoprotein</keyword>
<evidence type="ECO:0000256" key="4">
    <source>
        <dbReference type="ARBA" id="ARBA00011529"/>
    </source>
</evidence>
<evidence type="ECO:0000259" key="10">
    <source>
        <dbReference type="Pfam" id="PF12849"/>
    </source>
</evidence>
<keyword evidence="5" id="KW-0592">Phosphate transport</keyword>
<dbReference type="Pfam" id="PF12849">
    <property type="entry name" value="PBP_like_2"/>
    <property type="match status" value="1"/>
</dbReference>
<accession>A0ABT7UAM7</accession>
<evidence type="ECO:0000256" key="2">
    <source>
        <dbReference type="ARBA" id="ARBA00004193"/>
    </source>
</evidence>
<dbReference type="PROSITE" id="PS51257">
    <property type="entry name" value="PROKAR_LIPOPROTEIN"/>
    <property type="match status" value="1"/>
</dbReference>
<comment type="subunit">
    <text evidence="4">The complex is composed of two ATP-binding proteins (PstB), two transmembrane proteins (PstC and PstA) and a solute-binding protein (PstS).</text>
</comment>
<reference evidence="11" key="2">
    <citation type="submission" date="2023-06" db="EMBL/GenBank/DDBJ databases">
        <authorList>
            <person name="Zeman M."/>
            <person name="Kubasova T."/>
            <person name="Jahodarova E."/>
            <person name="Nykrynova M."/>
            <person name="Rychlik I."/>
        </authorList>
    </citation>
    <scope>NUCLEOTIDE SEQUENCE</scope>
    <source>
        <strain evidence="11">ET39</strain>
    </source>
</reference>
<dbReference type="InterPro" id="IPR024370">
    <property type="entry name" value="PBP_domain"/>
</dbReference>
<feature type="chain" id="PRO_5047334980" evidence="9">
    <location>
        <begin position="22"/>
        <end position="305"/>
    </location>
</feature>
<dbReference type="Proteomes" id="UP001529340">
    <property type="component" value="Unassembled WGS sequence"/>
</dbReference>
<organism evidence="11 12">
    <name type="scientific">Amedibacillus dolichus</name>
    <dbReference type="NCBI Taxonomy" id="31971"/>
    <lineage>
        <taxon>Bacteria</taxon>
        <taxon>Bacillati</taxon>
        <taxon>Bacillota</taxon>
        <taxon>Erysipelotrichia</taxon>
        <taxon>Erysipelotrichales</taxon>
        <taxon>Erysipelotrichaceae</taxon>
        <taxon>Amedibacillus</taxon>
    </lineage>
</organism>
<dbReference type="Gene3D" id="3.40.190.10">
    <property type="entry name" value="Periplasmic binding protein-like II"/>
    <property type="match status" value="2"/>
</dbReference>
<gene>
    <name evidence="11" type="ORF">QUV96_03315</name>
</gene>
<dbReference type="PANTHER" id="PTHR30570">
    <property type="entry name" value="PERIPLASMIC PHOSPHATE BINDING COMPONENT OF PHOSPHATE ABC TRANSPORTER"/>
    <property type="match status" value="1"/>
</dbReference>
<comment type="similarity">
    <text evidence="3">Belongs to the PstS family.</text>
</comment>
<name>A0ABT7UAM7_9FIRM</name>
<dbReference type="InterPro" id="IPR050811">
    <property type="entry name" value="Phosphate_ABC_transporter"/>
</dbReference>
<sequence>MKKLTALSVACLMGLTLTGCGGNGSTDDTITVYSRDASSGTREAFEKANDMEEMLLDGAVTVDSNGDMATKVGQDANGFGYVSLSTDFEANNIKALNYEGVTPSEETVLDGSYGMQRPFMFVTRADGDFADDRTQALVEAFIDYMCNSTEGQQVVADAGGIVDLSKTTPWEELKVNHPIVDEDNSDLTIRTAGSTSVESTLQAALEAFQAEAGQFQFTMNQSGSGDGYTRVLGDEKDGANAADIGFASRNFEDEEDVSQGLLSGQYCIDAVVAVVSADNDAVDNLTAAQIKSIYTGETTNWSQLQ</sequence>
<dbReference type="EMBL" id="JAUDCG010000010">
    <property type="protein sequence ID" value="MDM8156667.1"/>
    <property type="molecule type" value="Genomic_DNA"/>
</dbReference>
<reference evidence="11" key="1">
    <citation type="submission" date="2023-06" db="EMBL/GenBank/DDBJ databases">
        <title>Identification and characterization of horizontal gene transfer across gut microbiota members of farm animals based on homology search.</title>
        <authorList>
            <person name="Schwarzerova J."/>
            <person name="Nykrynova M."/>
            <person name="Jureckova K."/>
            <person name="Cejkova D."/>
            <person name="Rychlik I."/>
        </authorList>
    </citation>
    <scope>NUCLEOTIDE SEQUENCE</scope>
    <source>
        <strain evidence="11">ET39</strain>
    </source>
</reference>
<evidence type="ECO:0000256" key="6">
    <source>
        <dbReference type="ARBA" id="ARBA00022729"/>
    </source>
</evidence>
<comment type="caution">
    <text evidence="11">The sequence shown here is derived from an EMBL/GenBank/DDBJ whole genome shotgun (WGS) entry which is preliminary data.</text>
</comment>
<evidence type="ECO:0000256" key="9">
    <source>
        <dbReference type="SAM" id="SignalP"/>
    </source>
</evidence>
<evidence type="ECO:0000256" key="3">
    <source>
        <dbReference type="ARBA" id="ARBA00008725"/>
    </source>
</evidence>